<keyword evidence="2" id="KW-0472">Membrane</keyword>
<feature type="compositionally biased region" description="Polar residues" evidence="1">
    <location>
        <begin position="447"/>
        <end position="458"/>
    </location>
</feature>
<sequence length="991" mass="110288">MRLLQSQRFDLISRGTVSRAAVLTTAGCPPNAMSTSLSDLDGANHLPVPNTQITSKNNPNPRFPSDLGRRASRSKKAPGDDSSRKEEAGNARLADGSSGKTTGRRVVSIDAKLGTSYTSSSAKHRRRIHSISSSTYHPAAISQMLQQDEDDSSNPFSDEYELSQEDSRILQDVERAVKMKARREARLKAGKSNHNRASLNSSPSQTSSSPSKLLSIIPGSPTGTAFPSNGSPPVDIDFSPSTETTNYSTPLGSRKIPSHPVPWSSDDGSTLDWSGIPEDDKHERRWTLSISKGKGKDKEQLTSVMSIEKQENIYSTKLSRIKTLASQHTLQKAAITSDQLQRRYHLAYTALSSGSKRYNLAKVVRWFDDQDKIVQSALTKAEPLTWLKHLARKGPSSGWHLSALIMEEFLQAQNVRDTMTTIPEDPTQTSPKPSSHHHSVPAFPSPSLASSRFSAQPSSRHKSSEGRISFEPFVETRRQSLESRKSVDSAPSSLVSGASIPNWSLKAPDILSPGNSAPHLDSARYHAASGSDNADSPRNSVHGHSDDSGRKPKLLSLQVGEVIERQRSQDSAHDAFSGEESRVQKSSPKDGMRSQFSPSPQSPYRPTSLKSEKALKSPLDTFSSRPKVRISLPPPMRDSVEVDHLKEEEEDDIKADHEYRLKTELLEECKAQNLRVRGLLNRIATGVKDYETCQTILMTFLGLPHTGLSPELMDAFMHDPAAVTGHTRRYTGYKAVDDIHARLARQRAIFRAFLQQDSGKGGFPITHDVLQDPITALIESITQLEAHRNAITEKNAEVLEILEETQAVHNQVKYDYKRTAAYASVIYPEISQIQALEESYKDHYQHFWELGMNSLTFILDVVAPFWRTYGRTIGVDVQDFLIIPLYRNEFTGEAKRYPITHVPKRSFRHWVALAVLFCGCALLTLLQVYFGLSMLSHLRLQPITYVRWVILPIFWGVILGQWILVGISTCIVLLQAVTVCWWLGWCVGLFT</sequence>
<feature type="compositionally biased region" description="Polar residues" evidence="1">
    <location>
        <begin position="594"/>
        <end position="609"/>
    </location>
</feature>
<feature type="region of interest" description="Disordered" evidence="1">
    <location>
        <begin position="181"/>
        <end position="269"/>
    </location>
</feature>
<organism evidence="3 4">
    <name type="scientific">Marasmius oreades</name>
    <name type="common">fairy-ring Marasmius</name>
    <dbReference type="NCBI Taxonomy" id="181124"/>
    <lineage>
        <taxon>Eukaryota</taxon>
        <taxon>Fungi</taxon>
        <taxon>Dikarya</taxon>
        <taxon>Basidiomycota</taxon>
        <taxon>Agaricomycotina</taxon>
        <taxon>Agaricomycetes</taxon>
        <taxon>Agaricomycetidae</taxon>
        <taxon>Agaricales</taxon>
        <taxon>Marasmiineae</taxon>
        <taxon>Marasmiaceae</taxon>
        <taxon>Marasmius</taxon>
    </lineage>
</organism>
<feature type="region of interest" description="Disordered" evidence="1">
    <location>
        <begin position="145"/>
        <end position="167"/>
    </location>
</feature>
<keyword evidence="2" id="KW-1133">Transmembrane helix</keyword>
<feature type="transmembrane region" description="Helical" evidence="2">
    <location>
        <begin position="910"/>
        <end position="932"/>
    </location>
</feature>
<feature type="compositionally biased region" description="Polar residues" evidence="1">
    <location>
        <begin position="222"/>
        <end position="231"/>
    </location>
</feature>
<proteinExistence type="predicted"/>
<feature type="region of interest" description="Disordered" evidence="1">
    <location>
        <begin position="514"/>
        <end position="636"/>
    </location>
</feature>
<feature type="region of interest" description="Disordered" evidence="1">
    <location>
        <begin position="421"/>
        <end position="471"/>
    </location>
</feature>
<keyword evidence="2" id="KW-0812">Transmembrane</keyword>
<feature type="compositionally biased region" description="Polar residues" evidence="1">
    <location>
        <begin position="49"/>
        <end position="60"/>
    </location>
</feature>
<feature type="compositionally biased region" description="Basic and acidic residues" evidence="1">
    <location>
        <begin position="77"/>
        <end position="89"/>
    </location>
</feature>
<gene>
    <name evidence="3" type="ORF">E1B28_000846</name>
</gene>
<reference evidence="3" key="1">
    <citation type="journal article" date="2021" name="Genome Biol. Evol.">
        <title>The assembled and annotated genome of the fairy-ring fungus Marasmius oreades.</title>
        <authorList>
            <person name="Hiltunen M."/>
            <person name="Ament-Velasquez S.L."/>
            <person name="Johannesson H."/>
        </authorList>
    </citation>
    <scope>NUCLEOTIDE SEQUENCE</scope>
    <source>
        <strain evidence="3">03SP1</strain>
    </source>
</reference>
<feature type="compositionally biased region" description="Polar residues" evidence="1">
    <location>
        <begin position="239"/>
        <end position="251"/>
    </location>
</feature>
<feature type="compositionally biased region" description="Acidic residues" evidence="1">
    <location>
        <begin position="147"/>
        <end position="164"/>
    </location>
</feature>
<feature type="compositionally biased region" description="Polar residues" evidence="1">
    <location>
        <begin position="530"/>
        <end position="539"/>
    </location>
</feature>
<name>A0A9P7V2C5_9AGAR</name>
<dbReference type="KEGG" id="more:E1B28_000846"/>
<dbReference type="AlphaFoldDB" id="A0A9P7V2C5"/>
<evidence type="ECO:0000256" key="2">
    <source>
        <dbReference type="SAM" id="Phobius"/>
    </source>
</evidence>
<dbReference type="RefSeq" id="XP_043015427.1">
    <property type="nucleotide sequence ID" value="XM_043146722.1"/>
</dbReference>
<comment type="caution">
    <text evidence="3">The sequence shown here is derived from an EMBL/GenBank/DDBJ whole genome shotgun (WGS) entry which is preliminary data.</text>
</comment>
<feature type="region of interest" description="Disordered" evidence="1">
    <location>
        <begin position="26"/>
        <end position="107"/>
    </location>
</feature>
<accession>A0A9P7V2C5</accession>
<dbReference type="EMBL" id="CM032181">
    <property type="protein sequence ID" value="KAG7098957.1"/>
    <property type="molecule type" value="Genomic_DNA"/>
</dbReference>
<dbReference type="GeneID" id="66069922"/>
<feature type="transmembrane region" description="Helical" evidence="2">
    <location>
        <begin position="971"/>
        <end position="990"/>
    </location>
</feature>
<keyword evidence="4" id="KW-1185">Reference proteome</keyword>
<feature type="compositionally biased region" description="Basic and acidic residues" evidence="1">
    <location>
        <begin position="579"/>
        <end position="592"/>
    </location>
</feature>
<feature type="compositionally biased region" description="Low complexity" evidence="1">
    <location>
        <begin position="198"/>
        <end position="221"/>
    </location>
</feature>
<evidence type="ECO:0000313" key="4">
    <source>
        <dbReference type="Proteomes" id="UP001049176"/>
    </source>
</evidence>
<dbReference type="OrthoDB" id="3190515at2759"/>
<evidence type="ECO:0000256" key="1">
    <source>
        <dbReference type="SAM" id="MobiDB-lite"/>
    </source>
</evidence>
<feature type="transmembrane region" description="Helical" evidence="2">
    <location>
        <begin position="944"/>
        <end position="965"/>
    </location>
</feature>
<feature type="compositionally biased region" description="Polar residues" evidence="1">
    <location>
        <begin position="421"/>
        <end position="433"/>
    </location>
</feature>
<feature type="compositionally biased region" description="Basic and acidic residues" evidence="1">
    <location>
        <begin position="562"/>
        <end position="573"/>
    </location>
</feature>
<dbReference type="Proteomes" id="UP001049176">
    <property type="component" value="Chromosome 1"/>
</dbReference>
<evidence type="ECO:0000313" key="3">
    <source>
        <dbReference type="EMBL" id="KAG7098957.1"/>
    </source>
</evidence>
<protein>
    <submittedName>
        <fullName evidence="3">Uncharacterized protein</fullName>
    </submittedName>
</protein>